<dbReference type="GO" id="GO:0016020">
    <property type="term" value="C:membrane"/>
    <property type="evidence" value="ECO:0007669"/>
    <property type="project" value="UniProtKB-SubCell"/>
</dbReference>
<protein>
    <submittedName>
        <fullName evidence="6">Uncharacterized protein</fullName>
    </submittedName>
</protein>
<accession>A0A8T0A4L3</accession>
<dbReference type="EMBL" id="JABEBT010000001">
    <property type="protein sequence ID" value="KAF7640305.1"/>
    <property type="molecule type" value="Genomic_DNA"/>
</dbReference>
<comment type="caution">
    <text evidence="6">The sequence shown here is derived from an EMBL/GenBank/DDBJ whole genome shotgun (WGS) entry which is preliminary data.</text>
</comment>
<sequence length="290" mass="32086">MSHSDNKMGRFGAVSYIIGNIVGSGIFIVPGNILKNTGSIGLFLIIWLLSASIATLGAYCYCELGTTIRSSGGDFAYLTHVKWNSIAFMFMSVGCVLIYPLMLAIQAETTAEYTIEAFNLNNNNCLNNPILLFIFKKLIFCLFVFFMMFINFYSLRRVGARFQIAGTIAKILATIIIVSTAIYILIFKGEGQNNFSFPFSNTRIEAMSIVNAFFGGLFSYDGWDVLNFGAEEIKNPKKAMPFAIFSGMACVTTIYIVINLSYLAVLDVDTIKESTAVAMASFCSKITWRL</sequence>
<feature type="transmembrane region" description="Helical" evidence="5">
    <location>
        <begin position="164"/>
        <end position="186"/>
    </location>
</feature>
<dbReference type="GO" id="GO:0015179">
    <property type="term" value="F:L-amino acid transmembrane transporter activity"/>
    <property type="evidence" value="ECO:0007669"/>
    <property type="project" value="TreeGrafter"/>
</dbReference>
<dbReference type="InterPro" id="IPR002293">
    <property type="entry name" value="AA/rel_permease1"/>
</dbReference>
<dbReference type="Gene3D" id="1.20.1740.10">
    <property type="entry name" value="Amino acid/polyamine transporter I"/>
    <property type="match status" value="1"/>
</dbReference>
<feature type="transmembrane region" description="Helical" evidence="5">
    <location>
        <begin position="40"/>
        <end position="62"/>
    </location>
</feature>
<feature type="transmembrane region" description="Helical" evidence="5">
    <location>
        <begin position="83"/>
        <end position="105"/>
    </location>
</feature>
<evidence type="ECO:0000256" key="1">
    <source>
        <dbReference type="ARBA" id="ARBA00004141"/>
    </source>
</evidence>
<dbReference type="AlphaFoldDB" id="A0A8T0A4L3"/>
<dbReference type="Proteomes" id="UP000605970">
    <property type="component" value="Unassembled WGS sequence"/>
</dbReference>
<name>A0A8T0A4L3_9BILA</name>
<evidence type="ECO:0000256" key="4">
    <source>
        <dbReference type="ARBA" id="ARBA00023136"/>
    </source>
</evidence>
<feature type="transmembrane region" description="Helical" evidence="5">
    <location>
        <begin position="242"/>
        <end position="265"/>
    </location>
</feature>
<dbReference type="InterPro" id="IPR050598">
    <property type="entry name" value="AminoAcid_Transporter"/>
</dbReference>
<keyword evidence="4 5" id="KW-0472">Membrane</keyword>
<dbReference type="PANTHER" id="PTHR11785">
    <property type="entry name" value="AMINO ACID TRANSPORTER"/>
    <property type="match status" value="1"/>
</dbReference>
<dbReference type="Pfam" id="PF13520">
    <property type="entry name" value="AA_permease_2"/>
    <property type="match status" value="1"/>
</dbReference>
<evidence type="ECO:0000313" key="6">
    <source>
        <dbReference type="EMBL" id="KAF7640305.1"/>
    </source>
</evidence>
<feature type="transmembrane region" description="Helical" evidence="5">
    <location>
        <begin position="130"/>
        <end position="152"/>
    </location>
</feature>
<evidence type="ECO:0000256" key="2">
    <source>
        <dbReference type="ARBA" id="ARBA00022692"/>
    </source>
</evidence>
<feature type="transmembrane region" description="Helical" evidence="5">
    <location>
        <begin position="12"/>
        <end position="34"/>
    </location>
</feature>
<keyword evidence="3 5" id="KW-1133">Transmembrane helix</keyword>
<dbReference type="PANTHER" id="PTHR11785:SF523">
    <property type="entry name" value="AMINO ACID TRANSPORTER PROTEIN 6"/>
    <property type="match status" value="1"/>
</dbReference>
<gene>
    <name evidence="6" type="ORF">Mgra_00000130</name>
</gene>
<evidence type="ECO:0000256" key="5">
    <source>
        <dbReference type="SAM" id="Phobius"/>
    </source>
</evidence>
<organism evidence="6 7">
    <name type="scientific">Meloidogyne graminicola</name>
    <dbReference type="NCBI Taxonomy" id="189291"/>
    <lineage>
        <taxon>Eukaryota</taxon>
        <taxon>Metazoa</taxon>
        <taxon>Ecdysozoa</taxon>
        <taxon>Nematoda</taxon>
        <taxon>Chromadorea</taxon>
        <taxon>Rhabditida</taxon>
        <taxon>Tylenchina</taxon>
        <taxon>Tylenchomorpha</taxon>
        <taxon>Tylenchoidea</taxon>
        <taxon>Meloidogynidae</taxon>
        <taxon>Meloidogyninae</taxon>
        <taxon>Meloidogyne</taxon>
    </lineage>
</organism>
<comment type="subcellular location">
    <subcellularLocation>
        <location evidence="1">Membrane</location>
        <topology evidence="1">Multi-pass membrane protein</topology>
    </subcellularLocation>
</comment>
<dbReference type="OrthoDB" id="5829096at2759"/>
<reference evidence="6" key="1">
    <citation type="journal article" date="2020" name="Ecol. Evol.">
        <title>Genome structure and content of the rice root-knot nematode (Meloidogyne graminicola).</title>
        <authorList>
            <person name="Phan N.T."/>
            <person name="Danchin E.G.J."/>
            <person name="Klopp C."/>
            <person name="Perfus-Barbeoch L."/>
            <person name="Kozlowski D.K."/>
            <person name="Koutsovoulos G.D."/>
            <person name="Lopez-Roques C."/>
            <person name="Bouchez O."/>
            <person name="Zahm M."/>
            <person name="Besnard G."/>
            <person name="Bellafiore S."/>
        </authorList>
    </citation>
    <scope>NUCLEOTIDE SEQUENCE</scope>
    <source>
        <strain evidence="6">VN-18</strain>
    </source>
</reference>
<keyword evidence="2 5" id="KW-0812">Transmembrane</keyword>
<keyword evidence="7" id="KW-1185">Reference proteome</keyword>
<proteinExistence type="predicted"/>
<evidence type="ECO:0000313" key="7">
    <source>
        <dbReference type="Proteomes" id="UP000605970"/>
    </source>
</evidence>
<evidence type="ECO:0000256" key="3">
    <source>
        <dbReference type="ARBA" id="ARBA00022989"/>
    </source>
</evidence>